<evidence type="ECO:0000313" key="1">
    <source>
        <dbReference type="EMBL" id="KAI4372096.1"/>
    </source>
</evidence>
<proteinExistence type="predicted"/>
<sequence>MATAWSPLSPLPSSRRHGWLRGTVRRSPRVAASLSPSGSQDGSPAPAAAVNPLFLAAHYTVDNFVKSGMVVGLGSGTASLMAIRYLGQRLRVGSLEDIVGVPTCFSSAREAAKAGIPLKEYEESSRIDMSFDDADMMEKETLSAVIGRRQLSSEESIIQEKMVLEAANNLVFVIPQSTYEGALEGSIPVLVQTLGWMETAEEIDDLFLGDAEVWRRPSIGHADPMGGRFPLITKEGHNVLDIIFTSPIISLAEVAESIDKINGVVDHGIVYKLPCTAVIASESGISVVDNMQQF</sequence>
<protein>
    <submittedName>
        <fullName evidence="1">Uncharacterized protein</fullName>
    </submittedName>
</protein>
<comment type="caution">
    <text evidence="1">The sequence shown here is derived from an EMBL/GenBank/DDBJ whole genome shotgun (WGS) entry which is preliminary data.</text>
</comment>
<accession>A0ACB9R2R3</accession>
<keyword evidence="2" id="KW-1185">Reference proteome</keyword>
<gene>
    <name evidence="1" type="ORF">MLD38_010376</name>
</gene>
<dbReference type="Proteomes" id="UP001057402">
    <property type="component" value="Chromosome 4"/>
</dbReference>
<organism evidence="1 2">
    <name type="scientific">Melastoma candidum</name>
    <dbReference type="NCBI Taxonomy" id="119954"/>
    <lineage>
        <taxon>Eukaryota</taxon>
        <taxon>Viridiplantae</taxon>
        <taxon>Streptophyta</taxon>
        <taxon>Embryophyta</taxon>
        <taxon>Tracheophyta</taxon>
        <taxon>Spermatophyta</taxon>
        <taxon>Magnoliopsida</taxon>
        <taxon>eudicotyledons</taxon>
        <taxon>Gunneridae</taxon>
        <taxon>Pentapetalae</taxon>
        <taxon>rosids</taxon>
        <taxon>malvids</taxon>
        <taxon>Myrtales</taxon>
        <taxon>Melastomataceae</taxon>
        <taxon>Melastomatoideae</taxon>
        <taxon>Melastomateae</taxon>
        <taxon>Melastoma</taxon>
    </lineage>
</organism>
<dbReference type="EMBL" id="CM042883">
    <property type="protein sequence ID" value="KAI4372096.1"/>
    <property type="molecule type" value="Genomic_DNA"/>
</dbReference>
<name>A0ACB9R2R3_9MYRT</name>
<reference evidence="2" key="1">
    <citation type="journal article" date="2023" name="Front. Plant Sci.">
        <title>Chromosomal-level genome assembly of Melastoma candidum provides insights into trichome evolution.</title>
        <authorList>
            <person name="Zhong Y."/>
            <person name="Wu W."/>
            <person name="Sun C."/>
            <person name="Zou P."/>
            <person name="Liu Y."/>
            <person name="Dai S."/>
            <person name="Zhou R."/>
        </authorList>
    </citation>
    <scope>NUCLEOTIDE SEQUENCE [LARGE SCALE GENOMIC DNA]</scope>
</reference>
<evidence type="ECO:0000313" key="2">
    <source>
        <dbReference type="Proteomes" id="UP001057402"/>
    </source>
</evidence>